<keyword evidence="16" id="KW-0255">Endonuclease</keyword>
<evidence type="ECO:0000256" key="6">
    <source>
        <dbReference type="ARBA" id="ARBA00022801"/>
    </source>
</evidence>
<dbReference type="PROSITE" id="PS51066">
    <property type="entry name" value="ZF_FPG_2"/>
    <property type="match status" value="1"/>
</dbReference>
<keyword evidence="16" id="KW-0540">Nuclease</keyword>
<dbReference type="Pfam" id="PF01149">
    <property type="entry name" value="Fapy_DNA_glyco"/>
    <property type="match status" value="1"/>
</dbReference>
<evidence type="ECO:0000256" key="12">
    <source>
        <dbReference type="ARBA" id="ARBA00023295"/>
    </source>
</evidence>
<evidence type="ECO:0000256" key="5">
    <source>
        <dbReference type="ARBA" id="ARBA00022771"/>
    </source>
</evidence>
<name>A0A5C5YQS2_9BACT</name>
<dbReference type="PANTHER" id="PTHR42697:SF1">
    <property type="entry name" value="ENDONUCLEASE 8"/>
    <property type="match status" value="1"/>
</dbReference>
<dbReference type="PANTHER" id="PTHR42697">
    <property type="entry name" value="ENDONUCLEASE 8"/>
    <property type="match status" value="1"/>
</dbReference>
<dbReference type="GO" id="GO:0006284">
    <property type="term" value="P:base-excision repair"/>
    <property type="evidence" value="ECO:0007669"/>
    <property type="project" value="InterPro"/>
</dbReference>
<keyword evidence="10" id="KW-0456">Lyase</keyword>
<keyword evidence="4" id="KW-0227">DNA damage</keyword>
<dbReference type="RefSeq" id="WP_146586262.1">
    <property type="nucleotide sequence ID" value="NZ_SJPO01000004.1"/>
</dbReference>
<evidence type="ECO:0000256" key="9">
    <source>
        <dbReference type="ARBA" id="ARBA00023204"/>
    </source>
</evidence>
<accession>A0A5C5YQS2</accession>
<evidence type="ECO:0000256" key="7">
    <source>
        <dbReference type="ARBA" id="ARBA00022833"/>
    </source>
</evidence>
<dbReference type="Gene3D" id="3.20.190.10">
    <property type="entry name" value="MutM-like, N-terminal"/>
    <property type="match status" value="1"/>
</dbReference>
<proteinExistence type="inferred from homology"/>
<keyword evidence="7" id="KW-0862">Zinc</keyword>
<evidence type="ECO:0000313" key="16">
    <source>
        <dbReference type="EMBL" id="TWT77266.1"/>
    </source>
</evidence>
<evidence type="ECO:0000259" key="14">
    <source>
        <dbReference type="PROSITE" id="PS51066"/>
    </source>
</evidence>
<dbReference type="SUPFAM" id="SSF81624">
    <property type="entry name" value="N-terminal domain of MutM-like DNA repair proteins"/>
    <property type="match status" value="1"/>
</dbReference>
<dbReference type="InterPro" id="IPR044090">
    <property type="entry name" value="Nei2_N"/>
</dbReference>
<dbReference type="CDD" id="cd08971">
    <property type="entry name" value="AcNei2_N"/>
    <property type="match status" value="1"/>
</dbReference>
<dbReference type="SMART" id="SM01232">
    <property type="entry name" value="H2TH"/>
    <property type="match status" value="1"/>
</dbReference>
<dbReference type="OrthoDB" id="9800855at2"/>
<dbReference type="GO" id="GO:0000703">
    <property type="term" value="F:oxidized pyrimidine nucleobase lesion DNA N-glycosylase activity"/>
    <property type="evidence" value="ECO:0007669"/>
    <property type="project" value="TreeGrafter"/>
</dbReference>
<feature type="domain" description="Formamidopyrimidine-DNA glycosylase catalytic" evidence="15">
    <location>
        <begin position="2"/>
        <end position="94"/>
    </location>
</feature>
<reference evidence="16 17" key="1">
    <citation type="submission" date="2019-02" db="EMBL/GenBank/DDBJ databases">
        <title>Deep-cultivation of Planctomycetes and their phenomic and genomic characterization uncovers novel biology.</title>
        <authorList>
            <person name="Wiegand S."/>
            <person name="Jogler M."/>
            <person name="Boedeker C."/>
            <person name="Pinto D."/>
            <person name="Vollmers J."/>
            <person name="Rivas-Marin E."/>
            <person name="Kohn T."/>
            <person name="Peeters S.H."/>
            <person name="Heuer A."/>
            <person name="Rast P."/>
            <person name="Oberbeckmann S."/>
            <person name="Bunk B."/>
            <person name="Jeske O."/>
            <person name="Meyerdierks A."/>
            <person name="Storesund J.E."/>
            <person name="Kallscheuer N."/>
            <person name="Luecker S."/>
            <person name="Lage O.M."/>
            <person name="Pohl T."/>
            <person name="Merkel B.J."/>
            <person name="Hornburger P."/>
            <person name="Mueller R.-W."/>
            <person name="Bruemmer F."/>
            <person name="Labrenz M."/>
            <person name="Spormann A.M."/>
            <person name="Op Den Camp H."/>
            <person name="Overmann J."/>
            <person name="Amann R."/>
            <person name="Jetten M.S.M."/>
            <person name="Mascher T."/>
            <person name="Medema M.H."/>
            <person name="Devos D.P."/>
            <person name="Kaster A.-K."/>
            <person name="Ovreas L."/>
            <person name="Rohde M."/>
            <person name="Galperin M.Y."/>
            <person name="Jogler C."/>
        </authorList>
    </citation>
    <scope>NUCLEOTIDE SEQUENCE [LARGE SCALE GENOMIC DNA]</scope>
    <source>
        <strain evidence="16 17">Pla123a</strain>
    </source>
</reference>
<dbReference type="InterPro" id="IPR035937">
    <property type="entry name" value="FPG_N"/>
</dbReference>
<dbReference type="GO" id="GO:0008270">
    <property type="term" value="F:zinc ion binding"/>
    <property type="evidence" value="ECO:0007669"/>
    <property type="project" value="UniProtKB-KW"/>
</dbReference>
<evidence type="ECO:0000256" key="2">
    <source>
        <dbReference type="ARBA" id="ARBA00012720"/>
    </source>
</evidence>
<evidence type="ECO:0000259" key="15">
    <source>
        <dbReference type="PROSITE" id="PS51068"/>
    </source>
</evidence>
<dbReference type="Gene3D" id="1.10.8.50">
    <property type="match status" value="1"/>
</dbReference>
<protein>
    <recommendedName>
        <fullName evidence="2">DNA-(apurinic or apyrimidinic site) lyase</fullName>
        <ecNumber evidence="2">4.2.99.18</ecNumber>
    </recommendedName>
</protein>
<evidence type="ECO:0000256" key="10">
    <source>
        <dbReference type="ARBA" id="ARBA00023239"/>
    </source>
</evidence>
<dbReference type="AlphaFoldDB" id="A0A5C5YQS2"/>
<dbReference type="Proteomes" id="UP000318478">
    <property type="component" value="Unassembled WGS sequence"/>
</dbReference>
<evidence type="ECO:0000256" key="11">
    <source>
        <dbReference type="ARBA" id="ARBA00023268"/>
    </source>
</evidence>
<dbReference type="Pfam" id="PF06831">
    <property type="entry name" value="H2TH"/>
    <property type="match status" value="1"/>
</dbReference>
<keyword evidence="6 16" id="KW-0378">Hydrolase</keyword>
<feature type="domain" description="FPG-type" evidence="14">
    <location>
        <begin position="228"/>
        <end position="264"/>
    </location>
</feature>
<evidence type="ECO:0000313" key="17">
    <source>
        <dbReference type="Proteomes" id="UP000318478"/>
    </source>
</evidence>
<dbReference type="InterPro" id="IPR015886">
    <property type="entry name" value="H2TH_FPG"/>
</dbReference>
<dbReference type="EC" id="4.2.99.18" evidence="2"/>
<keyword evidence="3" id="KW-0479">Metal-binding</keyword>
<dbReference type="InterPro" id="IPR000214">
    <property type="entry name" value="Znf_DNA_glyclase/AP_lyase"/>
</dbReference>
<dbReference type="InterPro" id="IPR012319">
    <property type="entry name" value="FPG_cat"/>
</dbReference>
<comment type="similarity">
    <text evidence="1">Belongs to the FPG family.</text>
</comment>
<comment type="caution">
    <text evidence="16">The sequence shown here is derived from an EMBL/GenBank/DDBJ whole genome shotgun (WGS) entry which is preliminary data.</text>
</comment>
<organism evidence="16 17">
    <name type="scientific">Posidoniimonas polymericola</name>
    <dbReference type="NCBI Taxonomy" id="2528002"/>
    <lineage>
        <taxon>Bacteria</taxon>
        <taxon>Pseudomonadati</taxon>
        <taxon>Planctomycetota</taxon>
        <taxon>Planctomycetia</taxon>
        <taxon>Pirellulales</taxon>
        <taxon>Lacipirellulaceae</taxon>
        <taxon>Posidoniimonas</taxon>
    </lineage>
</organism>
<keyword evidence="17" id="KW-1185">Reference proteome</keyword>
<keyword evidence="11" id="KW-0511">Multifunctional enzyme</keyword>
<dbReference type="SUPFAM" id="SSF57716">
    <property type="entry name" value="Glucocorticoid receptor-like (DNA-binding domain)"/>
    <property type="match status" value="1"/>
</dbReference>
<dbReference type="PROSITE" id="PS51068">
    <property type="entry name" value="FPG_CAT"/>
    <property type="match status" value="1"/>
</dbReference>
<keyword evidence="12 16" id="KW-0326">Glycosidase</keyword>
<evidence type="ECO:0000256" key="8">
    <source>
        <dbReference type="ARBA" id="ARBA00023125"/>
    </source>
</evidence>
<gene>
    <name evidence="16" type="primary">nei1_1</name>
    <name evidence="16" type="ORF">Pla123a_19230</name>
</gene>
<evidence type="ECO:0000256" key="4">
    <source>
        <dbReference type="ARBA" id="ARBA00022763"/>
    </source>
</evidence>
<sequence>MPEGDTLYRIAENVRPVLAGQTIAAALSNASPQVPAIDAQSLVGRVVTTVEARGKHLLITLDDHRVVHSHLGMTGSWHAYRIGDPWRKPPRQAGLALRTATHEVVNFNPKLLKLVTATTLRRNDYLQRLGPDLMLPGVELAAVLPRLRVHNAAPMGEAVMNQTIAAGIGNVYKSETLFICRINPWTLVGELSDLRLTDYLAETHRLMRINRKSGKRTTRFAGDGQRFWVYGRRGEPCFKCETPIRLRRQGDAGRTTYWCPRCQPPAR</sequence>
<dbReference type="GO" id="GO:0003684">
    <property type="term" value="F:damaged DNA binding"/>
    <property type="evidence" value="ECO:0007669"/>
    <property type="project" value="InterPro"/>
</dbReference>
<dbReference type="InterPro" id="IPR010979">
    <property type="entry name" value="Ribosomal_uS13-like_H2TH"/>
</dbReference>
<keyword evidence="9" id="KW-0234">DNA repair</keyword>
<keyword evidence="8" id="KW-0238">DNA-binding</keyword>
<dbReference type="GO" id="GO:0140078">
    <property type="term" value="F:class I DNA-(apurinic or apyrimidinic site) endonuclease activity"/>
    <property type="evidence" value="ECO:0007669"/>
    <property type="project" value="UniProtKB-EC"/>
</dbReference>
<evidence type="ECO:0000256" key="13">
    <source>
        <dbReference type="PROSITE-ProRule" id="PRU00391"/>
    </source>
</evidence>
<dbReference type="SUPFAM" id="SSF46946">
    <property type="entry name" value="S13-like H2TH domain"/>
    <property type="match status" value="1"/>
</dbReference>
<dbReference type="SMART" id="SM00898">
    <property type="entry name" value="Fapy_DNA_glyco"/>
    <property type="match status" value="1"/>
</dbReference>
<evidence type="ECO:0000256" key="1">
    <source>
        <dbReference type="ARBA" id="ARBA00009409"/>
    </source>
</evidence>
<evidence type="ECO:0000256" key="3">
    <source>
        <dbReference type="ARBA" id="ARBA00022723"/>
    </source>
</evidence>
<dbReference type="EMBL" id="SJPO01000004">
    <property type="protein sequence ID" value="TWT77266.1"/>
    <property type="molecule type" value="Genomic_DNA"/>
</dbReference>
<keyword evidence="5 13" id="KW-0863">Zinc-finger</keyword>